<accession>A0A0F5NGR0</accession>
<keyword evidence="3" id="KW-1185">Reference proteome</keyword>
<dbReference type="EMBL" id="LQPH01000110">
    <property type="protein sequence ID" value="ORW24299.1"/>
    <property type="molecule type" value="Genomic_DNA"/>
</dbReference>
<name>A0A0F5NGR0_9MYCO</name>
<organism evidence="2 3">
    <name type="scientific">Mycobacterium nebraskense</name>
    <dbReference type="NCBI Taxonomy" id="244292"/>
    <lineage>
        <taxon>Bacteria</taxon>
        <taxon>Bacillati</taxon>
        <taxon>Actinomycetota</taxon>
        <taxon>Actinomycetes</taxon>
        <taxon>Mycobacteriales</taxon>
        <taxon>Mycobacteriaceae</taxon>
        <taxon>Mycobacterium</taxon>
    </lineage>
</organism>
<comment type="caution">
    <text evidence="2">The sequence shown here is derived from an EMBL/GenBank/DDBJ whole genome shotgun (WGS) entry which is preliminary data.</text>
</comment>
<protein>
    <submittedName>
        <fullName evidence="2">Transposase</fullName>
    </submittedName>
</protein>
<sequence length="143" mass="16465">MPADNSIHLIHAAQQRHEHTRAKAIAAMHELDRTGALLTFESVARHAGVSRSWIYTQTDLKDEIRRLRTQHRPEPSTPLPARQRASDDSPRQRLEIANRRNRELADENRRLRRQLACALGQLRDDTGRHHEPTHRDSVTIGPC</sequence>
<evidence type="ECO:0000313" key="2">
    <source>
        <dbReference type="EMBL" id="ORW24299.1"/>
    </source>
</evidence>
<dbReference type="Gene3D" id="1.10.10.60">
    <property type="entry name" value="Homeodomain-like"/>
    <property type="match status" value="1"/>
</dbReference>
<evidence type="ECO:0000313" key="3">
    <source>
        <dbReference type="Proteomes" id="UP000193781"/>
    </source>
</evidence>
<gene>
    <name evidence="2" type="ORF">AWC17_03445</name>
</gene>
<dbReference type="Proteomes" id="UP000193781">
    <property type="component" value="Unassembled WGS sequence"/>
</dbReference>
<feature type="compositionally biased region" description="Basic and acidic residues" evidence="1">
    <location>
        <begin position="84"/>
        <end position="107"/>
    </location>
</feature>
<feature type="compositionally biased region" description="Basic and acidic residues" evidence="1">
    <location>
        <begin position="123"/>
        <end position="137"/>
    </location>
</feature>
<dbReference type="Pfam" id="PF19776">
    <property type="entry name" value="DUF6262"/>
    <property type="match status" value="1"/>
</dbReference>
<dbReference type="OrthoDB" id="3400214at2"/>
<proteinExistence type="predicted"/>
<dbReference type="RefSeq" id="WP_007168443.1">
    <property type="nucleotide sequence ID" value="NZ_JACKSS010000147.1"/>
</dbReference>
<evidence type="ECO:0000256" key="1">
    <source>
        <dbReference type="SAM" id="MobiDB-lite"/>
    </source>
</evidence>
<feature type="region of interest" description="Disordered" evidence="1">
    <location>
        <begin position="123"/>
        <end position="143"/>
    </location>
</feature>
<dbReference type="InterPro" id="IPR046229">
    <property type="entry name" value="TnpC-like"/>
</dbReference>
<feature type="compositionally biased region" description="Basic and acidic residues" evidence="1">
    <location>
        <begin position="64"/>
        <end position="74"/>
    </location>
</feature>
<dbReference type="STRING" id="244292.ABW17_27795"/>
<feature type="region of interest" description="Disordered" evidence="1">
    <location>
        <begin position="64"/>
        <end position="107"/>
    </location>
</feature>
<dbReference type="AlphaFoldDB" id="A0A0F5NGR0"/>
<reference evidence="2 3" key="1">
    <citation type="submission" date="2016-01" db="EMBL/GenBank/DDBJ databases">
        <title>The new phylogeny of the genus Mycobacterium.</title>
        <authorList>
            <person name="Tarcisio F."/>
            <person name="Conor M."/>
            <person name="Antonella G."/>
            <person name="Elisabetta G."/>
            <person name="Giulia F.S."/>
            <person name="Sara T."/>
            <person name="Anna F."/>
            <person name="Clotilde B."/>
            <person name="Roberto B."/>
            <person name="Veronica D.S."/>
            <person name="Fabio R."/>
            <person name="Monica P."/>
            <person name="Olivier J."/>
            <person name="Enrico T."/>
            <person name="Nicola S."/>
        </authorList>
    </citation>
    <scope>NUCLEOTIDE SEQUENCE [LARGE SCALE GENOMIC DNA]</scope>
    <source>
        <strain evidence="2 3">DSM 44803</strain>
    </source>
</reference>